<accession>A0AA38H1R0</accession>
<dbReference type="Gene3D" id="3.90.1420.10">
    <property type="entry name" value="Rubisco LSMT, substrate-binding domain"/>
    <property type="match status" value="1"/>
</dbReference>
<dbReference type="EMBL" id="JAKWFO010000015">
    <property type="protein sequence ID" value="KAI9632136.1"/>
    <property type="molecule type" value="Genomic_DNA"/>
</dbReference>
<protein>
    <submittedName>
        <fullName evidence="5">Nucleus protein</fullName>
    </submittedName>
</protein>
<dbReference type="PANTHER" id="PTHR13271">
    <property type="entry name" value="UNCHARACTERIZED PUTATIVE METHYLTRANSFERASE"/>
    <property type="match status" value="1"/>
</dbReference>
<dbReference type="AlphaFoldDB" id="A0AA38H1R0"/>
<organism evidence="5 6">
    <name type="scientific">Dioszegia hungarica</name>
    <dbReference type="NCBI Taxonomy" id="4972"/>
    <lineage>
        <taxon>Eukaryota</taxon>
        <taxon>Fungi</taxon>
        <taxon>Dikarya</taxon>
        <taxon>Basidiomycota</taxon>
        <taxon>Agaricomycotina</taxon>
        <taxon>Tremellomycetes</taxon>
        <taxon>Tremellales</taxon>
        <taxon>Bulleribasidiaceae</taxon>
        <taxon>Dioszegia</taxon>
    </lineage>
</organism>
<evidence type="ECO:0000256" key="3">
    <source>
        <dbReference type="ARBA" id="ARBA00022691"/>
    </source>
</evidence>
<dbReference type="GeneID" id="77730709"/>
<dbReference type="SUPFAM" id="SSF82199">
    <property type="entry name" value="SET domain"/>
    <property type="match status" value="1"/>
</dbReference>
<evidence type="ECO:0000313" key="6">
    <source>
        <dbReference type="Proteomes" id="UP001164286"/>
    </source>
</evidence>
<dbReference type="InterPro" id="IPR036464">
    <property type="entry name" value="Rubisco_LSMT_subst-bd_sf"/>
</dbReference>
<keyword evidence="6" id="KW-1185">Reference proteome</keyword>
<evidence type="ECO:0000256" key="1">
    <source>
        <dbReference type="ARBA" id="ARBA00022603"/>
    </source>
</evidence>
<keyword evidence="3" id="KW-0949">S-adenosyl-L-methionine</keyword>
<dbReference type="Proteomes" id="UP001164286">
    <property type="component" value="Unassembled WGS sequence"/>
</dbReference>
<sequence>MTSSSVNPEALLAGFENAGGWYDKELFSLAEIPEMGIGAADDPLFRIPPSVILSPITSTLKDELKPEEWESLNSWARLILVMMWETARGAESPWSCMPTSFDTPMFWPESDQQYLAGTDIEHRIGRAEAEELYKDVLSPLIEARPDVFSQAESFYTVDAFHVQGSRILSRSFNLPDPDDEDEEEEIVAMIPMADTLNAASGCNNARLFDEDADHTMMSIKPIPAGAQIYNTYSELPNSELLRKYGYVSLHQLDSDTTATLAKHDLLLDWLMGNPSDEVHIDGDRILHFAGLMREGLDMTDRIDWWLDEGQDDSFSVTTEGVEEAYHAFARLLLSDTHWQKAKKRGKLPEAHSDPETVSLLRQVIDDRLSRYPASLADDVTAVKQSPPPSVKAALAVRIGEQRALLATKAECQVEEVAQVEPVKKKVKRS</sequence>
<keyword evidence="1" id="KW-0489">Methyltransferase</keyword>
<evidence type="ECO:0000259" key="4">
    <source>
        <dbReference type="Pfam" id="PF09273"/>
    </source>
</evidence>
<dbReference type="InterPro" id="IPR050600">
    <property type="entry name" value="SETD3_SETD6_MTase"/>
</dbReference>
<proteinExistence type="predicted"/>
<dbReference type="GO" id="GO:0005634">
    <property type="term" value="C:nucleus"/>
    <property type="evidence" value="ECO:0007669"/>
    <property type="project" value="TreeGrafter"/>
</dbReference>
<reference evidence="5" key="1">
    <citation type="journal article" date="2022" name="G3 (Bethesda)">
        <title>High quality genome of the basidiomycete yeast Dioszegia hungarica PDD-24b-2 isolated from cloud water.</title>
        <authorList>
            <person name="Jarrige D."/>
            <person name="Haridas S."/>
            <person name="Bleykasten-Grosshans C."/>
            <person name="Joly M."/>
            <person name="Nadalig T."/>
            <person name="Sancelme M."/>
            <person name="Vuilleumier S."/>
            <person name="Grigoriev I.V."/>
            <person name="Amato P."/>
            <person name="Bringel F."/>
        </authorList>
    </citation>
    <scope>NUCLEOTIDE SEQUENCE</scope>
    <source>
        <strain evidence="5">PDD-24b-2</strain>
    </source>
</reference>
<feature type="domain" description="Rubisco LSMT substrate-binding" evidence="4">
    <location>
        <begin position="309"/>
        <end position="404"/>
    </location>
</feature>
<dbReference type="InterPro" id="IPR046341">
    <property type="entry name" value="SET_dom_sf"/>
</dbReference>
<dbReference type="GO" id="GO:0032259">
    <property type="term" value="P:methylation"/>
    <property type="evidence" value="ECO:0007669"/>
    <property type="project" value="UniProtKB-KW"/>
</dbReference>
<comment type="caution">
    <text evidence="5">The sequence shown here is derived from an EMBL/GenBank/DDBJ whole genome shotgun (WGS) entry which is preliminary data.</text>
</comment>
<dbReference type="PANTHER" id="PTHR13271:SF34">
    <property type="entry name" value="N-LYSINE METHYLTRANSFERASE SETD6"/>
    <property type="match status" value="1"/>
</dbReference>
<name>A0AA38H1R0_9TREE</name>
<dbReference type="Gene3D" id="3.90.1410.10">
    <property type="entry name" value="set domain protein methyltransferase, domain 1"/>
    <property type="match status" value="1"/>
</dbReference>
<evidence type="ECO:0000313" key="5">
    <source>
        <dbReference type="EMBL" id="KAI9632136.1"/>
    </source>
</evidence>
<dbReference type="Pfam" id="PF09273">
    <property type="entry name" value="Rubis-subs-bind"/>
    <property type="match status" value="1"/>
</dbReference>
<dbReference type="InterPro" id="IPR015353">
    <property type="entry name" value="Rubisco_LSMT_subst-bd"/>
</dbReference>
<evidence type="ECO:0000256" key="2">
    <source>
        <dbReference type="ARBA" id="ARBA00022679"/>
    </source>
</evidence>
<keyword evidence="2" id="KW-0808">Transferase</keyword>
<dbReference type="GO" id="GO:0016279">
    <property type="term" value="F:protein-lysine N-methyltransferase activity"/>
    <property type="evidence" value="ECO:0007669"/>
    <property type="project" value="TreeGrafter"/>
</dbReference>
<dbReference type="SUPFAM" id="SSF81822">
    <property type="entry name" value="RuBisCo LSMT C-terminal, substrate-binding domain"/>
    <property type="match status" value="1"/>
</dbReference>
<gene>
    <name evidence="5" type="ORF">MKK02DRAFT_41280</name>
</gene>
<dbReference type="RefSeq" id="XP_052941913.1">
    <property type="nucleotide sequence ID" value="XM_053091504.1"/>
</dbReference>